<name>A0A859FF85_9BACI</name>
<dbReference type="EMBL" id="CP041372">
    <property type="protein sequence ID" value="QKS71520.1"/>
    <property type="molecule type" value="Genomic_DNA"/>
</dbReference>
<sequence length="232" mass="25847">MKKAVFVFTCVTFVIGFMIAVQFQSVGETASNGERNAVEIRQALLSQQERQQQLREDIRTQRELLAQYEDMENIEGTMTEILTALEEEAGLTEVSGPGVVVTVDIALSLDYDGGGISTVPAYLLRMLLNDINTIGAAHISVGAERLVSTTAIREANGRTLVNGKWLPYFPLEIHVITDNPEALHFALMSAESRELFLLENLTFHSEPVEELTVPAFDSSHRVRYMETVEEEL</sequence>
<protein>
    <submittedName>
        <fullName evidence="2">DUF881 domain-containing protein</fullName>
    </submittedName>
</protein>
<keyword evidence="3" id="KW-1185">Reference proteome</keyword>
<gene>
    <name evidence="2" type="ORF">FLK61_33040</name>
</gene>
<dbReference type="PANTHER" id="PTHR37313">
    <property type="entry name" value="UPF0749 PROTEIN RV1825"/>
    <property type="match status" value="1"/>
</dbReference>
<dbReference type="RefSeq" id="WP_176009555.1">
    <property type="nucleotide sequence ID" value="NZ_CP041372.2"/>
</dbReference>
<dbReference type="KEGG" id="psua:FLK61_33040"/>
<evidence type="ECO:0000256" key="1">
    <source>
        <dbReference type="ARBA" id="ARBA00009108"/>
    </source>
</evidence>
<reference evidence="3" key="1">
    <citation type="submission" date="2019-07" db="EMBL/GenBank/DDBJ databases">
        <title>Bacillus alkalisoli sp. nov. isolated from saline soil.</title>
        <authorList>
            <person name="Sun J.-Q."/>
            <person name="Xu L."/>
        </authorList>
    </citation>
    <scope>NUCLEOTIDE SEQUENCE [LARGE SCALE GENOMIC DNA]</scope>
    <source>
        <strain evidence="3">M4U3P1</strain>
    </source>
</reference>
<dbReference type="Gene3D" id="3.30.70.1880">
    <property type="entry name" value="Protein of unknown function DUF881"/>
    <property type="match status" value="1"/>
</dbReference>
<dbReference type="Proteomes" id="UP000318138">
    <property type="component" value="Chromosome"/>
</dbReference>
<comment type="similarity">
    <text evidence="1">Belongs to the UPF0749 family.</text>
</comment>
<dbReference type="InterPro" id="IPR010273">
    <property type="entry name" value="DUF881"/>
</dbReference>
<dbReference type="AlphaFoldDB" id="A0A859FF85"/>
<dbReference type="PANTHER" id="PTHR37313:SF2">
    <property type="entry name" value="UPF0749 PROTEIN YLXX"/>
    <property type="match status" value="1"/>
</dbReference>
<evidence type="ECO:0000313" key="2">
    <source>
        <dbReference type="EMBL" id="QKS71520.1"/>
    </source>
</evidence>
<dbReference type="Pfam" id="PF05949">
    <property type="entry name" value="DUF881"/>
    <property type="match status" value="1"/>
</dbReference>
<accession>A0A859FF85</accession>
<organism evidence="2 3">
    <name type="scientific">Paenalkalicoccus suaedae</name>
    <dbReference type="NCBI Taxonomy" id="2592382"/>
    <lineage>
        <taxon>Bacteria</taxon>
        <taxon>Bacillati</taxon>
        <taxon>Bacillota</taxon>
        <taxon>Bacilli</taxon>
        <taxon>Bacillales</taxon>
        <taxon>Bacillaceae</taxon>
        <taxon>Paenalkalicoccus</taxon>
    </lineage>
</organism>
<evidence type="ECO:0000313" key="3">
    <source>
        <dbReference type="Proteomes" id="UP000318138"/>
    </source>
</evidence>
<proteinExistence type="inferred from homology"/>